<dbReference type="AlphaFoldDB" id="A0A2V3IFJ4"/>
<protein>
    <submittedName>
        <fullName evidence="2">Uncharacterized protein</fullName>
    </submittedName>
</protein>
<organism evidence="2 3">
    <name type="scientific">Gracilariopsis chorda</name>
    <dbReference type="NCBI Taxonomy" id="448386"/>
    <lineage>
        <taxon>Eukaryota</taxon>
        <taxon>Rhodophyta</taxon>
        <taxon>Florideophyceae</taxon>
        <taxon>Rhodymeniophycidae</taxon>
        <taxon>Gracilariales</taxon>
        <taxon>Gracilariaceae</taxon>
        <taxon>Gracilariopsis</taxon>
    </lineage>
</organism>
<evidence type="ECO:0000313" key="2">
    <source>
        <dbReference type="EMBL" id="PXF40847.1"/>
    </source>
</evidence>
<name>A0A2V3IFJ4_9FLOR</name>
<sequence length="88" mass="10002">MVEKTQDAKNRIRGTDPAYDREQTHNPLALRYLVWNSKVVNWSKDLAPTCPHDLLCQTQFANLGLEAASRGDKLTCFFESTQYVKEAG</sequence>
<dbReference type="Proteomes" id="UP000247409">
    <property type="component" value="Unassembled WGS sequence"/>
</dbReference>
<keyword evidence="3" id="KW-1185">Reference proteome</keyword>
<evidence type="ECO:0000313" key="3">
    <source>
        <dbReference type="Proteomes" id="UP000247409"/>
    </source>
</evidence>
<feature type="region of interest" description="Disordered" evidence="1">
    <location>
        <begin position="1"/>
        <end position="21"/>
    </location>
</feature>
<reference evidence="2 3" key="1">
    <citation type="journal article" date="2018" name="Mol. Biol. Evol.">
        <title>Analysis of the draft genome of the red seaweed Gracilariopsis chorda provides insights into genome size evolution in Rhodophyta.</title>
        <authorList>
            <person name="Lee J."/>
            <person name="Yang E.C."/>
            <person name="Graf L."/>
            <person name="Yang J.H."/>
            <person name="Qiu H."/>
            <person name="Zel Zion U."/>
            <person name="Chan C.X."/>
            <person name="Stephens T.G."/>
            <person name="Weber A.P.M."/>
            <person name="Boo G.H."/>
            <person name="Boo S.M."/>
            <person name="Kim K.M."/>
            <person name="Shin Y."/>
            <person name="Jung M."/>
            <person name="Lee S.J."/>
            <person name="Yim H.S."/>
            <person name="Lee J.H."/>
            <person name="Bhattacharya D."/>
            <person name="Yoon H.S."/>
        </authorList>
    </citation>
    <scope>NUCLEOTIDE SEQUENCE [LARGE SCALE GENOMIC DNA]</scope>
    <source>
        <strain evidence="2 3">SKKU-2015</strain>
        <tissue evidence="2">Whole body</tissue>
    </source>
</reference>
<dbReference type="EMBL" id="NBIV01000257">
    <property type="protein sequence ID" value="PXF40847.1"/>
    <property type="molecule type" value="Genomic_DNA"/>
</dbReference>
<comment type="caution">
    <text evidence="2">The sequence shown here is derived from an EMBL/GenBank/DDBJ whole genome shotgun (WGS) entry which is preliminary data.</text>
</comment>
<evidence type="ECO:0000256" key="1">
    <source>
        <dbReference type="SAM" id="MobiDB-lite"/>
    </source>
</evidence>
<accession>A0A2V3IFJ4</accession>
<proteinExistence type="predicted"/>
<gene>
    <name evidence="2" type="ORF">BWQ96_09437</name>
</gene>